<evidence type="ECO:0000313" key="1">
    <source>
        <dbReference type="EMBL" id="GAP84051.1"/>
    </source>
</evidence>
<reference evidence="1" key="1">
    <citation type="submission" date="2016-03" db="EMBL/GenBank/DDBJ databases">
        <title>Draft genome sequence of Rosellinia necatrix.</title>
        <authorList>
            <person name="Kanematsu S."/>
        </authorList>
    </citation>
    <scope>NUCLEOTIDE SEQUENCE [LARGE SCALE GENOMIC DNA]</scope>
    <source>
        <strain evidence="1">W97</strain>
    </source>
</reference>
<gene>
    <name evidence="1" type="ORF">SAMD00023353_0601760</name>
</gene>
<proteinExistence type="predicted"/>
<dbReference type="EMBL" id="DF977451">
    <property type="protein sequence ID" value="GAP84051.1"/>
    <property type="molecule type" value="Genomic_DNA"/>
</dbReference>
<keyword evidence="2" id="KW-1185">Reference proteome</keyword>
<dbReference type="Proteomes" id="UP000054516">
    <property type="component" value="Unassembled WGS sequence"/>
</dbReference>
<evidence type="ECO:0000313" key="2">
    <source>
        <dbReference type="Proteomes" id="UP000054516"/>
    </source>
</evidence>
<dbReference type="OrthoDB" id="4713215at2759"/>
<dbReference type="AlphaFoldDB" id="A0A1S7ULW0"/>
<protein>
    <submittedName>
        <fullName evidence="1">Uncharacterized protein</fullName>
    </submittedName>
</protein>
<organism evidence="1">
    <name type="scientific">Rosellinia necatrix</name>
    <name type="common">White root-rot fungus</name>
    <dbReference type="NCBI Taxonomy" id="77044"/>
    <lineage>
        <taxon>Eukaryota</taxon>
        <taxon>Fungi</taxon>
        <taxon>Dikarya</taxon>
        <taxon>Ascomycota</taxon>
        <taxon>Pezizomycotina</taxon>
        <taxon>Sordariomycetes</taxon>
        <taxon>Xylariomycetidae</taxon>
        <taxon>Xylariales</taxon>
        <taxon>Xylariaceae</taxon>
        <taxon>Rosellinia</taxon>
    </lineage>
</organism>
<sequence length="180" mass="20222">MPSDLFLLAKNVDIGEPTQDYPFYRVSVSNDRGCLLSIAATKALPDPLVEPRVPPEPKDYISITHNEDRCICASHSLFEATLFKVWQDVHIALRHSHRDQASYAFYPKHEYEIGEALAHASLVVKLAIAQRIPSCYDYLISEHGAARLYRAYQIRLAIENGESVSEASIAFQEEVEGDTS</sequence>
<name>A0A1S7ULW0_ROSNE</name>
<accession>A0A1S7ULW0</accession>